<dbReference type="Pfam" id="PF09747">
    <property type="entry name" value="CCD97-like_C"/>
    <property type="match status" value="1"/>
</dbReference>
<accession>A0A7L1E9V7</accession>
<dbReference type="PANTHER" id="PTHR31840">
    <property type="entry name" value="COILED-COIL DOMAIN-CONTAINING PROTEIN 97"/>
    <property type="match status" value="1"/>
</dbReference>
<evidence type="ECO:0000313" key="2">
    <source>
        <dbReference type="EMBL" id="NXM85654.1"/>
    </source>
</evidence>
<feature type="non-terminal residue" evidence="2">
    <location>
        <position position="78"/>
    </location>
</feature>
<evidence type="ECO:0000259" key="1">
    <source>
        <dbReference type="Pfam" id="PF09747"/>
    </source>
</evidence>
<dbReference type="EMBL" id="VXBF01007911">
    <property type="protein sequence ID" value="NXM85654.1"/>
    <property type="molecule type" value="Genomic_DNA"/>
</dbReference>
<proteinExistence type="predicted"/>
<gene>
    <name evidence="2" type="primary">Ccdc97</name>
    <name evidence="2" type="ORF">OENOEN_R15553</name>
</gene>
<feature type="non-terminal residue" evidence="2">
    <location>
        <position position="1"/>
    </location>
</feature>
<evidence type="ECO:0000313" key="3">
    <source>
        <dbReference type="Proteomes" id="UP000565754"/>
    </source>
</evidence>
<dbReference type="PANTHER" id="PTHR31840:SF1">
    <property type="entry name" value="COILED-COIL DOMAIN-CONTAINING PROTEIN 97"/>
    <property type="match status" value="1"/>
</dbReference>
<name>A0A7L1E9V7_OENON</name>
<sequence length="78" mass="9192">EDDEGEDEERIPDAAEQELLRLEFTSRMYQSFLEGQDGDFDYSQVDENPDLDDLELLSRDLEDRYFDEEEPSQAPVLQ</sequence>
<organism evidence="2 3">
    <name type="scientific">Oenanthe oenanthe</name>
    <name type="common">Northern wheatear</name>
    <dbReference type="NCBI Taxonomy" id="279966"/>
    <lineage>
        <taxon>Eukaryota</taxon>
        <taxon>Metazoa</taxon>
        <taxon>Chordata</taxon>
        <taxon>Craniata</taxon>
        <taxon>Vertebrata</taxon>
        <taxon>Euteleostomi</taxon>
        <taxon>Archelosauria</taxon>
        <taxon>Archosauria</taxon>
        <taxon>Dinosauria</taxon>
        <taxon>Saurischia</taxon>
        <taxon>Theropoda</taxon>
        <taxon>Coelurosauria</taxon>
        <taxon>Aves</taxon>
        <taxon>Neognathae</taxon>
        <taxon>Neoaves</taxon>
        <taxon>Telluraves</taxon>
        <taxon>Australaves</taxon>
        <taxon>Passeriformes</taxon>
        <taxon>Muscicapidae</taxon>
        <taxon>Oenanthe</taxon>
    </lineage>
</organism>
<reference evidence="2 3" key="1">
    <citation type="submission" date="2019-09" db="EMBL/GenBank/DDBJ databases">
        <title>Bird 10,000 Genomes (B10K) Project - Family phase.</title>
        <authorList>
            <person name="Zhang G."/>
        </authorList>
    </citation>
    <scope>NUCLEOTIDE SEQUENCE [LARGE SCALE GENOMIC DNA]</scope>
    <source>
        <strain evidence="2">B10K-DU-001-74</strain>
        <tissue evidence="2">Muscle</tissue>
    </source>
</reference>
<dbReference type="InterPro" id="IPR018613">
    <property type="entry name" value="Ccdc97-like"/>
</dbReference>
<keyword evidence="3" id="KW-1185">Reference proteome</keyword>
<dbReference type="AlphaFoldDB" id="A0A7L1E9V7"/>
<dbReference type="Proteomes" id="UP000565754">
    <property type="component" value="Unassembled WGS sequence"/>
</dbReference>
<dbReference type="InterPro" id="IPR040233">
    <property type="entry name" value="CCD97-like_C"/>
</dbReference>
<comment type="caution">
    <text evidence="2">The sequence shown here is derived from an EMBL/GenBank/DDBJ whole genome shotgun (WGS) entry which is preliminary data.</text>
</comment>
<protein>
    <submittedName>
        <fullName evidence="2">CCD97 protein</fullName>
    </submittedName>
</protein>
<feature type="domain" description="CCD97-like C-terminal" evidence="1">
    <location>
        <begin position="4"/>
        <end position="69"/>
    </location>
</feature>